<dbReference type="GO" id="GO:0006281">
    <property type="term" value="P:DNA repair"/>
    <property type="evidence" value="ECO:0007669"/>
    <property type="project" value="UniProtKB-UniRule"/>
</dbReference>
<dbReference type="EMBL" id="BLBS01000034">
    <property type="protein sequence ID" value="GET89232.1"/>
    <property type="molecule type" value="Genomic_DNA"/>
</dbReference>
<dbReference type="InterPro" id="IPR000305">
    <property type="entry name" value="GIY-YIG_endonuc"/>
</dbReference>
<dbReference type="OrthoDB" id="24645at2759"/>
<keyword evidence="14" id="KW-1185">Reference proteome</keyword>
<keyword evidence="3 11" id="KW-0255">Endonuclease</keyword>
<dbReference type="Gene3D" id="3.30.40.10">
    <property type="entry name" value="Zinc/RING finger domain, C3HC4 (zinc finger)"/>
    <property type="match status" value="1"/>
</dbReference>
<evidence type="ECO:0000256" key="9">
    <source>
        <dbReference type="ARBA" id="ARBA00023204"/>
    </source>
</evidence>
<feature type="domain" description="GIY-YIG" evidence="12">
    <location>
        <begin position="4"/>
        <end position="90"/>
    </location>
</feature>
<evidence type="ECO:0000313" key="14">
    <source>
        <dbReference type="Proteomes" id="UP000419144"/>
    </source>
</evidence>
<sequence>MDTRFHCVYLLTSLDPHCEGDFYIGYTVNPLRRLRQHNGELVNGARRTSRRGRPWTIVCCVSGFPDDRAALKFEWCWQHPTVSARLKHTIDILTGLRRLPYAVATLHFLVRASLFCQLDLTLHIFEPALLQDAAARAELFLARRRGALAVDGGLQAESPRVGTQQHSQRISSLQRQAEGVVTPPLPVLDSHGEVQDSPTAAELAASTAASHILPPLTSSLLFHVEVTTRQAFEDVYLSHDRCLLLPSMSMGVDLGEAGGEGSHMSASAGASCPYDVSLLSQAVRAEWSNASLDSNSDDEGTRRLAPYCRSAGSRTPSPQHTCTAASPSLLGYRSKERAGDGVMEAGPDSRVGCEAALRAVSSPPPLQASLRRSASCPPRFIDINAPVSLGVDAPHEGVTATCSSSTAAAPAQRPRIPLRFADYSEVDFARAHAEDQRRLHHGLLPCSLCALPLRPSCVAYCSRAPFCTLRCHLSCLAMWMLYAEAEAASTVDSTDQSPVLPSPAPLASISPLRRLIPSQPCPCPLCGVLLHWGSLLKELKKRVIVERRLHATQRRIRMEQRWQARLAYIDQAKRSTGAGMRRRQRTRVGTAALAKSAGHFAGAASTASVPTINAELALHVAARVSPPSSLGEPTLTSFAGAASCPSPPTSLAGLSPTVSTSPISFPNGCSNTVTAANTAAAAAVPDASLLSLTDFCEEDWLCP</sequence>
<keyword evidence="1 11" id="KW-0540">Nuclease</keyword>
<dbReference type="InterPro" id="IPR027520">
    <property type="entry name" value="Slx1"/>
</dbReference>
<dbReference type="HAMAP" id="MF_03100">
    <property type="entry name" value="Endonuc_su_Slx1"/>
    <property type="match status" value="1"/>
</dbReference>
<evidence type="ECO:0000256" key="3">
    <source>
        <dbReference type="ARBA" id="ARBA00022759"/>
    </source>
</evidence>
<dbReference type="GO" id="GO:0006310">
    <property type="term" value="P:DNA recombination"/>
    <property type="evidence" value="ECO:0007669"/>
    <property type="project" value="UniProtKB-UniRule"/>
</dbReference>
<comment type="subunit">
    <text evidence="11">Forms a heterodimer with a member of the SLX4 family.</text>
</comment>
<keyword evidence="2" id="KW-0479">Metal-binding</keyword>
<dbReference type="GO" id="GO:0017108">
    <property type="term" value="F:5'-flap endonuclease activity"/>
    <property type="evidence" value="ECO:0007669"/>
    <property type="project" value="InterPro"/>
</dbReference>
<gene>
    <name evidence="13" type="ORF">LtaPh_2513700</name>
</gene>
<evidence type="ECO:0000256" key="5">
    <source>
        <dbReference type="ARBA" id="ARBA00022771"/>
    </source>
</evidence>
<dbReference type="GO" id="GO:0008270">
    <property type="term" value="F:zinc ion binding"/>
    <property type="evidence" value="ECO:0007669"/>
    <property type="project" value="UniProtKB-KW"/>
</dbReference>
<protein>
    <recommendedName>
        <fullName evidence="11">Structure-specific endonuclease subunit SLX1 homolog</fullName>
        <ecNumber evidence="11">3.1.-.-</ecNumber>
    </recommendedName>
</protein>
<evidence type="ECO:0000259" key="12">
    <source>
        <dbReference type="PROSITE" id="PS50164"/>
    </source>
</evidence>
<comment type="caution">
    <text evidence="11">Lacks conserved residue(s) required for the propagation of feature annotation.</text>
</comment>
<dbReference type="InterPro" id="IPR013083">
    <property type="entry name" value="Znf_RING/FYVE/PHD"/>
</dbReference>
<keyword evidence="7" id="KW-0862">Zinc</keyword>
<keyword evidence="9 11" id="KW-0234">DNA repair</keyword>
<name>A0A640KIC8_LEITA</name>
<evidence type="ECO:0000256" key="6">
    <source>
        <dbReference type="ARBA" id="ARBA00022801"/>
    </source>
</evidence>
<comment type="function">
    <text evidence="11">Catalytic subunit of a heterodimeric structure-specific endonuclease that resolves DNA secondary structures generated during DNA repair and recombination. Has endonuclease activity towards branched DNA substrates, introducing single-strand cuts in duplex DNA close to junctions with ss-DNA.</text>
</comment>
<comment type="cofactor">
    <cofactor evidence="11">
        <name>a divalent metal cation</name>
        <dbReference type="ChEBI" id="CHEBI:60240"/>
    </cofactor>
</comment>
<dbReference type="PANTHER" id="PTHR20208">
    <property type="entry name" value="STRUCTURE-SPECIFIC ENDONUCLEASE SUBUNIT SLX1"/>
    <property type="match status" value="1"/>
</dbReference>
<evidence type="ECO:0000256" key="7">
    <source>
        <dbReference type="ARBA" id="ARBA00022833"/>
    </source>
</evidence>
<dbReference type="EC" id="3.1.-.-" evidence="11"/>
<dbReference type="InterPro" id="IPR050381">
    <property type="entry name" value="SLX1_endonuclease"/>
</dbReference>
<dbReference type="InterPro" id="IPR035901">
    <property type="entry name" value="GIY-YIG_endonuc_sf"/>
</dbReference>
<comment type="subcellular location">
    <subcellularLocation>
        <location evidence="11">Nucleus</location>
    </subcellularLocation>
</comment>
<keyword evidence="8 11" id="KW-0233">DNA recombination</keyword>
<dbReference type="PANTHER" id="PTHR20208:SF13">
    <property type="entry name" value="STRUCTURE-SPECIFIC ENDONUCLEASE SUBUNIT SLX1"/>
    <property type="match status" value="1"/>
</dbReference>
<accession>A0A640KIC8</accession>
<evidence type="ECO:0000256" key="1">
    <source>
        <dbReference type="ARBA" id="ARBA00022722"/>
    </source>
</evidence>
<evidence type="ECO:0000256" key="8">
    <source>
        <dbReference type="ARBA" id="ARBA00023172"/>
    </source>
</evidence>
<comment type="similarity">
    <text evidence="11">Belongs to the SLX1 family.</text>
</comment>
<evidence type="ECO:0000256" key="10">
    <source>
        <dbReference type="ARBA" id="ARBA00023242"/>
    </source>
</evidence>
<dbReference type="Proteomes" id="UP000419144">
    <property type="component" value="Unassembled WGS sequence"/>
</dbReference>
<evidence type="ECO:0000256" key="2">
    <source>
        <dbReference type="ARBA" id="ARBA00022723"/>
    </source>
</evidence>
<keyword evidence="4 11" id="KW-0227">DNA damage</keyword>
<dbReference type="VEuPathDB" id="TriTrypDB:LtaPh_2513700"/>
<keyword evidence="6 11" id="KW-0378">Hydrolase</keyword>
<dbReference type="GO" id="GO:0033557">
    <property type="term" value="C:Slx1-Slx4 complex"/>
    <property type="evidence" value="ECO:0007669"/>
    <property type="project" value="UniProtKB-UniRule"/>
</dbReference>
<evidence type="ECO:0000256" key="11">
    <source>
        <dbReference type="HAMAP-Rule" id="MF_03100"/>
    </source>
</evidence>
<keyword evidence="5" id="KW-0863">Zinc-finger</keyword>
<dbReference type="AlphaFoldDB" id="A0A640KIC8"/>
<dbReference type="PROSITE" id="PS50164">
    <property type="entry name" value="GIY_YIG"/>
    <property type="match status" value="1"/>
</dbReference>
<comment type="caution">
    <text evidence="13">The sequence shown here is derived from an EMBL/GenBank/DDBJ whole genome shotgun (WGS) entry which is preliminary data.</text>
</comment>
<dbReference type="Gene3D" id="3.40.1440.10">
    <property type="entry name" value="GIY-YIG endonuclease"/>
    <property type="match status" value="1"/>
</dbReference>
<dbReference type="CDD" id="cd10455">
    <property type="entry name" value="GIY-YIG_SLX1"/>
    <property type="match status" value="1"/>
</dbReference>
<evidence type="ECO:0000313" key="13">
    <source>
        <dbReference type="EMBL" id="GET89232.1"/>
    </source>
</evidence>
<organism evidence="13 14">
    <name type="scientific">Leishmania tarentolae</name>
    <name type="common">Sauroleishmania tarentolae</name>
    <dbReference type="NCBI Taxonomy" id="5689"/>
    <lineage>
        <taxon>Eukaryota</taxon>
        <taxon>Discoba</taxon>
        <taxon>Euglenozoa</taxon>
        <taxon>Kinetoplastea</taxon>
        <taxon>Metakinetoplastina</taxon>
        <taxon>Trypanosomatida</taxon>
        <taxon>Trypanosomatidae</taxon>
        <taxon>Leishmaniinae</taxon>
        <taxon>Leishmania</taxon>
        <taxon>lizard Leishmania</taxon>
    </lineage>
</organism>
<dbReference type="Pfam" id="PF01541">
    <property type="entry name" value="GIY-YIG"/>
    <property type="match status" value="1"/>
</dbReference>
<keyword evidence="10 11" id="KW-0539">Nucleus</keyword>
<proteinExistence type="inferred from homology"/>
<evidence type="ECO:0000256" key="4">
    <source>
        <dbReference type="ARBA" id="ARBA00022763"/>
    </source>
</evidence>
<reference evidence="13" key="1">
    <citation type="submission" date="2019-11" db="EMBL/GenBank/DDBJ databases">
        <title>Leishmania tarentolae CDS.</title>
        <authorList>
            <person name="Goto Y."/>
            <person name="Yamagishi J."/>
        </authorList>
    </citation>
    <scope>NUCLEOTIDE SEQUENCE [LARGE SCALE GENOMIC DNA]</scope>
    <source>
        <strain evidence="13">Parrot Tar II</strain>
    </source>
</reference>